<dbReference type="Proteomes" id="UP001596270">
    <property type="component" value="Unassembled WGS sequence"/>
</dbReference>
<dbReference type="Pfam" id="PF13531">
    <property type="entry name" value="SBP_bac_11"/>
    <property type="match status" value="1"/>
</dbReference>
<evidence type="ECO:0000313" key="2">
    <source>
        <dbReference type="Proteomes" id="UP001596270"/>
    </source>
</evidence>
<organism evidence="1 2">
    <name type="scientific">Polaromonas aquatica</name>
    <dbReference type="NCBI Taxonomy" id="332657"/>
    <lineage>
        <taxon>Bacteria</taxon>
        <taxon>Pseudomonadati</taxon>
        <taxon>Pseudomonadota</taxon>
        <taxon>Betaproteobacteria</taxon>
        <taxon>Burkholderiales</taxon>
        <taxon>Comamonadaceae</taxon>
        <taxon>Polaromonas</taxon>
    </lineage>
</organism>
<protein>
    <submittedName>
        <fullName evidence="1">Substrate-binding domain-containing protein</fullName>
    </submittedName>
</protein>
<dbReference type="SUPFAM" id="SSF53850">
    <property type="entry name" value="Periplasmic binding protein-like II"/>
    <property type="match status" value="1"/>
</dbReference>
<gene>
    <name evidence="1" type="ORF">ACFQND_00755</name>
</gene>
<evidence type="ECO:0000313" key="1">
    <source>
        <dbReference type="EMBL" id="MFC6279769.1"/>
    </source>
</evidence>
<proteinExistence type="predicted"/>
<dbReference type="RefSeq" id="WP_377411924.1">
    <property type="nucleotide sequence ID" value="NZ_JBHSRS010000002.1"/>
</dbReference>
<accession>A0ABW1TQA0</accession>
<reference evidence="2" key="1">
    <citation type="journal article" date="2019" name="Int. J. Syst. Evol. Microbiol.">
        <title>The Global Catalogue of Microorganisms (GCM) 10K type strain sequencing project: providing services to taxonomists for standard genome sequencing and annotation.</title>
        <authorList>
            <consortium name="The Broad Institute Genomics Platform"/>
            <consortium name="The Broad Institute Genome Sequencing Center for Infectious Disease"/>
            <person name="Wu L."/>
            <person name="Ma J."/>
        </authorList>
    </citation>
    <scope>NUCLEOTIDE SEQUENCE [LARGE SCALE GENOMIC DNA]</scope>
    <source>
        <strain evidence="2">CCUG 39402</strain>
    </source>
</reference>
<dbReference type="Gene3D" id="3.40.190.10">
    <property type="entry name" value="Periplasmic binding protein-like II"/>
    <property type="match status" value="2"/>
</dbReference>
<comment type="caution">
    <text evidence="1">The sequence shown here is derived from an EMBL/GenBank/DDBJ whole genome shotgun (WGS) entry which is preliminary data.</text>
</comment>
<dbReference type="PANTHER" id="PTHR30632">
    <property type="entry name" value="MOLYBDATE-BINDING PERIPLASMIC PROTEIN"/>
    <property type="match status" value="1"/>
</dbReference>
<sequence>MLKLISSMATRQVLAELAAAWQQACGVEVSIESVGGVDAAKRVQAGEAFDGVVLASDAIDKLVAGGQVLAGSRVDLVRSSVAIAVKAGAPRPDISTEAALRSAIAAAPTIGYSTGPSGTALVKLFERWGMAEALKAKIVQAPPGVPVGTLVARGEVALGFQQLSELMHLEGIAVVGTMPEAVSITTIFSAGSCAVSSQGENLGSLIAFMASPEAAAVKQRHGMDPA</sequence>
<keyword evidence="2" id="KW-1185">Reference proteome</keyword>
<name>A0ABW1TQA0_9BURK</name>
<dbReference type="EMBL" id="JBHSRS010000002">
    <property type="protein sequence ID" value="MFC6279769.1"/>
    <property type="molecule type" value="Genomic_DNA"/>
</dbReference>
<dbReference type="InterPro" id="IPR050682">
    <property type="entry name" value="ModA/WtpA"/>
</dbReference>
<dbReference type="PANTHER" id="PTHR30632:SF11">
    <property type="entry name" value="BLR4797 PROTEIN"/>
    <property type="match status" value="1"/>
</dbReference>